<feature type="compositionally biased region" description="Basic and acidic residues" evidence="2">
    <location>
        <begin position="189"/>
        <end position="219"/>
    </location>
</feature>
<dbReference type="Pfam" id="PF00505">
    <property type="entry name" value="HMG_box"/>
    <property type="match status" value="1"/>
</dbReference>
<evidence type="ECO:0000256" key="1">
    <source>
        <dbReference type="PROSITE-ProRule" id="PRU00267"/>
    </source>
</evidence>
<keyword evidence="5" id="KW-1185">Reference proteome</keyword>
<dbReference type="SMART" id="SM00398">
    <property type="entry name" value="HMG"/>
    <property type="match status" value="1"/>
</dbReference>
<dbReference type="AlphaFoldDB" id="A0ABD3D3M4"/>
<dbReference type="InterPro" id="IPR009071">
    <property type="entry name" value="HMG_box_dom"/>
</dbReference>
<reference evidence="5" key="1">
    <citation type="journal article" date="2024" name="IScience">
        <title>Strigolactones Initiate the Formation of Haustorium-like Structures in Castilleja.</title>
        <authorList>
            <person name="Buerger M."/>
            <person name="Peterson D."/>
            <person name="Chory J."/>
        </authorList>
    </citation>
    <scope>NUCLEOTIDE SEQUENCE [LARGE SCALE GENOMIC DNA]</scope>
</reference>
<dbReference type="PANTHER" id="PTHR47658:SF1">
    <property type="entry name" value="MEIOSIS INITIATOR PROTEIN"/>
    <property type="match status" value="1"/>
</dbReference>
<dbReference type="SUPFAM" id="SSF47095">
    <property type="entry name" value="HMG-box"/>
    <property type="match status" value="1"/>
</dbReference>
<dbReference type="InterPro" id="IPR036910">
    <property type="entry name" value="HMG_box_dom_sf"/>
</dbReference>
<gene>
    <name evidence="4" type="ORF">CASFOL_020406</name>
</gene>
<dbReference type="PANTHER" id="PTHR47658">
    <property type="entry name" value="HIGH MOBILITY GROUP B PROTEIN 12-RELATED"/>
    <property type="match status" value="1"/>
</dbReference>
<feature type="region of interest" description="Disordered" evidence="2">
    <location>
        <begin position="171"/>
        <end position="230"/>
    </location>
</feature>
<feature type="compositionally biased region" description="Basic and acidic residues" evidence="2">
    <location>
        <begin position="138"/>
        <end position="158"/>
    </location>
</feature>
<organism evidence="4 5">
    <name type="scientific">Castilleja foliolosa</name>
    <dbReference type="NCBI Taxonomy" id="1961234"/>
    <lineage>
        <taxon>Eukaryota</taxon>
        <taxon>Viridiplantae</taxon>
        <taxon>Streptophyta</taxon>
        <taxon>Embryophyta</taxon>
        <taxon>Tracheophyta</taxon>
        <taxon>Spermatophyta</taxon>
        <taxon>Magnoliopsida</taxon>
        <taxon>eudicotyledons</taxon>
        <taxon>Gunneridae</taxon>
        <taxon>Pentapetalae</taxon>
        <taxon>asterids</taxon>
        <taxon>lamiids</taxon>
        <taxon>Lamiales</taxon>
        <taxon>Orobanchaceae</taxon>
        <taxon>Pedicularideae</taxon>
        <taxon>Castillejinae</taxon>
        <taxon>Castilleja</taxon>
    </lineage>
</organism>
<dbReference type="Gene3D" id="1.10.30.10">
    <property type="entry name" value="High mobility group box domain"/>
    <property type="match status" value="1"/>
</dbReference>
<dbReference type="EMBL" id="JAVIJP010000027">
    <property type="protein sequence ID" value="KAL3635859.1"/>
    <property type="molecule type" value="Genomic_DNA"/>
</dbReference>
<feature type="region of interest" description="Disordered" evidence="2">
    <location>
        <begin position="72"/>
        <end position="113"/>
    </location>
</feature>
<comment type="caution">
    <text evidence="4">The sequence shown here is derived from an EMBL/GenBank/DDBJ whole genome shotgun (WGS) entry which is preliminary data.</text>
</comment>
<evidence type="ECO:0000313" key="4">
    <source>
        <dbReference type="EMBL" id="KAL3635859.1"/>
    </source>
</evidence>
<dbReference type="GO" id="GO:0003677">
    <property type="term" value="F:DNA binding"/>
    <property type="evidence" value="ECO:0007669"/>
    <property type="project" value="UniProtKB-UniRule"/>
</dbReference>
<evidence type="ECO:0000313" key="5">
    <source>
        <dbReference type="Proteomes" id="UP001632038"/>
    </source>
</evidence>
<feature type="domain" description="HMG box" evidence="3">
    <location>
        <begin position="107"/>
        <end position="176"/>
    </location>
</feature>
<dbReference type="GO" id="GO:0005634">
    <property type="term" value="C:nucleus"/>
    <property type="evidence" value="ECO:0007669"/>
    <property type="project" value="UniProtKB-UniRule"/>
</dbReference>
<keyword evidence="1" id="KW-0539">Nucleus</keyword>
<protein>
    <recommendedName>
        <fullName evidence="3">HMG box domain-containing protein</fullName>
    </recommendedName>
</protein>
<dbReference type="CDD" id="cd22005">
    <property type="entry name" value="HMG-box_AtHMGB1-like"/>
    <property type="match status" value="1"/>
</dbReference>
<dbReference type="PROSITE" id="PS50118">
    <property type="entry name" value="HMG_BOX_2"/>
    <property type="match status" value="1"/>
</dbReference>
<name>A0ABD3D3M4_9LAMI</name>
<dbReference type="Proteomes" id="UP001632038">
    <property type="component" value="Unassembled WGS sequence"/>
</dbReference>
<sequence>MAGGGASSNASRLRKRVEADTTSPASLKRARDGSAFAKCDECNKDVPVALISFHNCSLDAKIKMNLEAQVIEMPTEAKKKPATEKKRLRKTEPSSKKGKTAKDSNKPKRPPTAFFVFMEDFRKTLKEANPEAKGGAKVAKEGGEAWKSMSDEEKKPYIDKAADLKAEYEKAMEEYNRVEDDQEEDDSSEKEVKEEADVDDESAKQEVKDEADMEDKTEKEELEDELEDDV</sequence>
<keyword evidence="1" id="KW-0238">DNA-binding</keyword>
<feature type="region of interest" description="Disordered" evidence="2">
    <location>
        <begin position="127"/>
        <end position="158"/>
    </location>
</feature>
<evidence type="ECO:0000256" key="2">
    <source>
        <dbReference type="SAM" id="MobiDB-lite"/>
    </source>
</evidence>
<feature type="compositionally biased region" description="Acidic residues" evidence="2">
    <location>
        <begin position="220"/>
        <end position="230"/>
    </location>
</feature>
<accession>A0ABD3D3M4</accession>
<evidence type="ECO:0000259" key="3">
    <source>
        <dbReference type="PROSITE" id="PS50118"/>
    </source>
</evidence>
<feature type="compositionally biased region" description="Basic and acidic residues" evidence="2">
    <location>
        <begin position="75"/>
        <end position="106"/>
    </location>
</feature>
<feature type="region of interest" description="Disordered" evidence="2">
    <location>
        <begin position="1"/>
        <end position="33"/>
    </location>
</feature>
<proteinExistence type="predicted"/>
<feature type="DNA-binding region" description="HMG box" evidence="1">
    <location>
        <begin position="107"/>
        <end position="176"/>
    </location>
</feature>